<gene>
    <name evidence="1" type="ORF">K452DRAFT_57249</name>
</gene>
<sequence length="93" mass="10066">MTFHKRDTALRALVAKEAASMRKKWTGKPWATDSRLCYCCCLAGARANGSVWNHLCARERGVECCAKGEIDVYGDQESKRGRAGAGRSGQSGG</sequence>
<reference evidence="1" key="1">
    <citation type="journal article" date="2020" name="Stud. Mycol.">
        <title>101 Dothideomycetes genomes: a test case for predicting lifestyles and emergence of pathogens.</title>
        <authorList>
            <person name="Haridas S."/>
            <person name="Albert R."/>
            <person name="Binder M."/>
            <person name="Bloem J."/>
            <person name="Labutti K."/>
            <person name="Salamov A."/>
            <person name="Andreopoulos B."/>
            <person name="Baker S."/>
            <person name="Barry K."/>
            <person name="Bills G."/>
            <person name="Bluhm B."/>
            <person name="Cannon C."/>
            <person name="Castanera R."/>
            <person name="Culley D."/>
            <person name="Daum C."/>
            <person name="Ezra D."/>
            <person name="Gonzalez J."/>
            <person name="Henrissat B."/>
            <person name="Kuo A."/>
            <person name="Liang C."/>
            <person name="Lipzen A."/>
            <person name="Lutzoni F."/>
            <person name="Magnuson J."/>
            <person name="Mondo S."/>
            <person name="Nolan M."/>
            <person name="Ohm R."/>
            <person name="Pangilinan J."/>
            <person name="Park H.-J."/>
            <person name="Ramirez L."/>
            <person name="Alfaro M."/>
            <person name="Sun H."/>
            <person name="Tritt A."/>
            <person name="Yoshinaga Y."/>
            <person name="Zwiers L.-H."/>
            <person name="Turgeon B."/>
            <person name="Goodwin S."/>
            <person name="Spatafora J."/>
            <person name="Crous P."/>
            <person name="Grigoriev I."/>
        </authorList>
    </citation>
    <scope>NUCLEOTIDE SEQUENCE</scope>
    <source>
        <strain evidence="1">CBS 121167</strain>
    </source>
</reference>
<proteinExistence type="predicted"/>
<evidence type="ECO:0000313" key="1">
    <source>
        <dbReference type="EMBL" id="KAF2139880.1"/>
    </source>
</evidence>
<dbReference type="Proteomes" id="UP000799438">
    <property type="component" value="Unassembled WGS sequence"/>
</dbReference>
<dbReference type="AlphaFoldDB" id="A0A6A6B778"/>
<dbReference type="GeneID" id="54304370"/>
<evidence type="ECO:0000313" key="2">
    <source>
        <dbReference type="Proteomes" id="UP000799438"/>
    </source>
</evidence>
<dbReference type="RefSeq" id="XP_033395593.1">
    <property type="nucleotide sequence ID" value="XM_033546863.1"/>
</dbReference>
<organism evidence="1 2">
    <name type="scientific">Aplosporella prunicola CBS 121167</name>
    <dbReference type="NCBI Taxonomy" id="1176127"/>
    <lineage>
        <taxon>Eukaryota</taxon>
        <taxon>Fungi</taxon>
        <taxon>Dikarya</taxon>
        <taxon>Ascomycota</taxon>
        <taxon>Pezizomycotina</taxon>
        <taxon>Dothideomycetes</taxon>
        <taxon>Dothideomycetes incertae sedis</taxon>
        <taxon>Botryosphaeriales</taxon>
        <taxon>Aplosporellaceae</taxon>
        <taxon>Aplosporella</taxon>
    </lineage>
</organism>
<dbReference type="EMBL" id="ML995491">
    <property type="protein sequence ID" value="KAF2139880.1"/>
    <property type="molecule type" value="Genomic_DNA"/>
</dbReference>
<keyword evidence="2" id="KW-1185">Reference proteome</keyword>
<protein>
    <submittedName>
        <fullName evidence="1">Uncharacterized protein</fullName>
    </submittedName>
</protein>
<name>A0A6A6B778_9PEZI</name>
<accession>A0A6A6B778</accession>